<dbReference type="GO" id="GO:0016791">
    <property type="term" value="F:phosphatase activity"/>
    <property type="evidence" value="ECO:0007669"/>
    <property type="project" value="TreeGrafter"/>
</dbReference>
<dbReference type="Gene3D" id="3.30.450.40">
    <property type="match status" value="1"/>
</dbReference>
<dbReference type="InterPro" id="IPR029016">
    <property type="entry name" value="GAF-like_dom_sf"/>
</dbReference>
<comment type="caution">
    <text evidence="4">The sequence shown here is derived from an EMBL/GenBank/DDBJ whole genome shotgun (WGS) entry which is preliminary data.</text>
</comment>
<evidence type="ECO:0000259" key="3">
    <source>
        <dbReference type="PROSITE" id="PS50112"/>
    </source>
</evidence>
<name>A0A9X5CKT4_9ACTN</name>
<dbReference type="SMART" id="SM00065">
    <property type="entry name" value="GAF"/>
    <property type="match status" value="1"/>
</dbReference>
<dbReference type="SMART" id="SM00331">
    <property type="entry name" value="PP2C_SIG"/>
    <property type="match status" value="1"/>
</dbReference>
<dbReference type="InterPro" id="IPR003018">
    <property type="entry name" value="GAF"/>
</dbReference>
<dbReference type="InterPro" id="IPR013656">
    <property type="entry name" value="PAS_4"/>
</dbReference>
<dbReference type="CDD" id="cd00130">
    <property type="entry name" value="PAS"/>
    <property type="match status" value="1"/>
</dbReference>
<dbReference type="FunFam" id="3.30.450.20:FF:000120">
    <property type="entry name" value="PAS domain S-box protein"/>
    <property type="match status" value="1"/>
</dbReference>
<dbReference type="RefSeq" id="WP_033272174.1">
    <property type="nucleotide sequence ID" value="NZ_JAAGNA010000614.1"/>
</dbReference>
<dbReference type="SUPFAM" id="SSF81606">
    <property type="entry name" value="PP2C-like"/>
    <property type="match status" value="1"/>
</dbReference>
<dbReference type="PANTHER" id="PTHR43156:SF2">
    <property type="entry name" value="STAGE II SPORULATION PROTEIN E"/>
    <property type="match status" value="1"/>
</dbReference>
<dbReference type="Proteomes" id="UP000471745">
    <property type="component" value="Unassembled WGS sequence"/>
</dbReference>
<dbReference type="AlphaFoldDB" id="A0A9X5CKT4"/>
<dbReference type="SMART" id="SM00091">
    <property type="entry name" value="PAS"/>
    <property type="match status" value="2"/>
</dbReference>
<dbReference type="Pfam" id="PF08448">
    <property type="entry name" value="PAS_4"/>
    <property type="match status" value="1"/>
</dbReference>
<dbReference type="InterPro" id="IPR003594">
    <property type="entry name" value="HATPase_dom"/>
</dbReference>
<dbReference type="Gene3D" id="3.60.40.10">
    <property type="entry name" value="PPM-type phosphatase domain"/>
    <property type="match status" value="1"/>
</dbReference>
<gene>
    <name evidence="4" type="ORF">G3I18_17740</name>
</gene>
<dbReference type="Gene3D" id="3.30.450.20">
    <property type="entry name" value="PAS domain"/>
    <property type="match status" value="2"/>
</dbReference>
<dbReference type="Pfam" id="PF01590">
    <property type="entry name" value="GAF"/>
    <property type="match status" value="1"/>
</dbReference>
<dbReference type="CDD" id="cd16936">
    <property type="entry name" value="HATPase_RsbW-like"/>
    <property type="match status" value="1"/>
</dbReference>
<sequence length="879" mass="94464">MSEIPAKATESEDSSGGSRDEAADGLLSGDAPSGDAMWQTAPPGSMYDYIKVASFSIGPDGLVDQWSLRAEQIFGIPAERAVGADPIEAFLEPVRRERGQRKMAEILDGREWTGVVPFRLPAHMAEDDRDREGIAEVYVMPTRTEAGEKAAVCIVVDVRTLRRIETDLAASQAIFGQSPFGFVLIDRDLRVRRANERFASLFGGAPDDHRGKGVHDYLPRGEAERVAATLRRVLETGESITDMHVTGFVPGSDERRHWSVNLYRVHSGSGRPIGIAWLGIDITARRAAAREAAAARRNLALLNEAGARIGNSLDLETTARELLDVVVPGFCDLATVDLYQGLLAGDETPPGLADGSAEVRRVAFASAVSDGPIGGTGEPVKLGAVHHYPFNSACADALRTARPQTVPGEDGGLVQSTLAVPMVAHDTVVGLAQFARTKGSEPFGDRDRDLAVELAARAAVCIDNARLYRREHERALILQRSLLPPGDPEASGLDIACRYLPGNAASGRTGEVGGDWFDVIELPGHRTALVVGDVMGRGLRAAVAMGELRTAVRTLAQLDLEPAEVLSQLDEIARGLGAPGGPSQAFTGGVQQATRAARRPREADLSEVYLATCVYAVYDSVTRRCTFANAGHLPPVLVEPGENALMLDVPPGMPLGVGGEPFEEVEVELPEGALLALYTDGLVESRDHPLDEGLQAFVGALTDPSAPLEDVCDHVLNTLDTHHGEDDIALLMARVQGLPADSVGDWTLPREPRSVGRAREYARAQLLAWDMEPLVDTTELLVSELVTNALRYGEGEIRLRLLLDRTLVCEVWDSGLVQPRRRRARDTDEGGRGLQLVGLLSAAWGSRRTPRGKTVWFELPLPGADTGLTDPAEALLSLF</sequence>
<protein>
    <submittedName>
        <fullName evidence="4">SpoIIE family protein phosphatase</fullName>
    </submittedName>
</protein>
<dbReference type="InterPro" id="IPR036890">
    <property type="entry name" value="HATPase_C_sf"/>
</dbReference>
<evidence type="ECO:0000256" key="1">
    <source>
        <dbReference type="ARBA" id="ARBA00022801"/>
    </source>
</evidence>
<dbReference type="EMBL" id="JAAGNA010000614">
    <property type="protein sequence ID" value="NEC50397.1"/>
    <property type="molecule type" value="Genomic_DNA"/>
</dbReference>
<dbReference type="InterPro" id="IPR036457">
    <property type="entry name" value="PPM-type-like_dom_sf"/>
</dbReference>
<dbReference type="InterPro" id="IPR035965">
    <property type="entry name" value="PAS-like_dom_sf"/>
</dbReference>
<dbReference type="FunFam" id="3.60.40.10:FF:000031">
    <property type="entry name" value="PAS sensor protein"/>
    <property type="match status" value="1"/>
</dbReference>
<dbReference type="PANTHER" id="PTHR43156">
    <property type="entry name" value="STAGE II SPORULATION PROTEIN E-RELATED"/>
    <property type="match status" value="1"/>
</dbReference>
<dbReference type="Pfam" id="PF13581">
    <property type="entry name" value="HATPase_c_2"/>
    <property type="match status" value="1"/>
</dbReference>
<dbReference type="InterPro" id="IPR001932">
    <property type="entry name" value="PPM-type_phosphatase-like_dom"/>
</dbReference>
<dbReference type="NCBIfam" id="TIGR00229">
    <property type="entry name" value="sensory_box"/>
    <property type="match status" value="1"/>
</dbReference>
<evidence type="ECO:0000256" key="2">
    <source>
        <dbReference type="SAM" id="MobiDB-lite"/>
    </source>
</evidence>
<dbReference type="InterPro" id="IPR000014">
    <property type="entry name" value="PAS"/>
</dbReference>
<feature type="domain" description="PAS" evidence="3">
    <location>
        <begin position="182"/>
        <end position="237"/>
    </location>
</feature>
<feature type="domain" description="PAS" evidence="3">
    <location>
        <begin position="55"/>
        <end position="110"/>
    </location>
</feature>
<dbReference type="SUPFAM" id="SSF55785">
    <property type="entry name" value="PYP-like sensor domain (PAS domain)"/>
    <property type="match status" value="2"/>
</dbReference>
<dbReference type="Gene3D" id="3.30.565.10">
    <property type="entry name" value="Histidine kinase-like ATPase, C-terminal domain"/>
    <property type="match status" value="1"/>
</dbReference>
<dbReference type="Pfam" id="PF07228">
    <property type="entry name" value="SpoIIE"/>
    <property type="match status" value="1"/>
</dbReference>
<dbReference type="FunFam" id="3.30.565.10:FF:000028">
    <property type="entry name" value="PAS sensor protein"/>
    <property type="match status" value="1"/>
</dbReference>
<keyword evidence="1" id="KW-0378">Hydrolase</keyword>
<proteinExistence type="predicted"/>
<dbReference type="InterPro" id="IPR052016">
    <property type="entry name" value="Bact_Sigma-Reg"/>
</dbReference>
<keyword evidence="5" id="KW-1185">Reference proteome</keyword>
<dbReference type="SUPFAM" id="SSF55781">
    <property type="entry name" value="GAF domain-like"/>
    <property type="match status" value="1"/>
</dbReference>
<dbReference type="PROSITE" id="PS50112">
    <property type="entry name" value="PAS"/>
    <property type="match status" value="2"/>
</dbReference>
<dbReference type="SUPFAM" id="SSF55874">
    <property type="entry name" value="ATPase domain of HSP90 chaperone/DNA topoisomerase II/histidine kinase"/>
    <property type="match status" value="1"/>
</dbReference>
<evidence type="ECO:0000313" key="4">
    <source>
        <dbReference type="EMBL" id="NEC50397.1"/>
    </source>
</evidence>
<feature type="region of interest" description="Disordered" evidence="2">
    <location>
        <begin position="1"/>
        <end position="39"/>
    </location>
</feature>
<accession>A0A9X5CKT4</accession>
<reference evidence="4 5" key="1">
    <citation type="submission" date="2020-01" db="EMBL/GenBank/DDBJ databases">
        <title>Insect and environment-associated Actinomycetes.</title>
        <authorList>
            <person name="Currrie C."/>
            <person name="Chevrette M."/>
            <person name="Carlson C."/>
            <person name="Stubbendieck R."/>
            <person name="Wendt-Pienkowski E."/>
        </authorList>
    </citation>
    <scope>NUCLEOTIDE SEQUENCE [LARGE SCALE GENOMIC DNA]</scope>
    <source>
        <strain evidence="4 5">SID8189</strain>
    </source>
</reference>
<dbReference type="GeneID" id="97449528"/>
<dbReference type="FunFam" id="3.30.450.40:FF:000037">
    <property type="entry name" value="PAS sensor protein"/>
    <property type="match status" value="1"/>
</dbReference>
<organism evidence="4 5">
    <name type="scientific">Actinospica acidiphila</name>
    <dbReference type="NCBI Taxonomy" id="304899"/>
    <lineage>
        <taxon>Bacteria</taxon>
        <taxon>Bacillati</taxon>
        <taxon>Actinomycetota</taxon>
        <taxon>Actinomycetes</taxon>
        <taxon>Catenulisporales</taxon>
        <taxon>Actinospicaceae</taxon>
        <taxon>Actinospica</taxon>
    </lineage>
</organism>
<evidence type="ECO:0000313" key="5">
    <source>
        <dbReference type="Proteomes" id="UP000471745"/>
    </source>
</evidence>